<gene>
    <name evidence="2" type="ORF">SAMN05444390_102145</name>
</gene>
<reference evidence="2 3" key="1">
    <citation type="submission" date="2016-10" db="EMBL/GenBank/DDBJ databases">
        <authorList>
            <person name="de Groot N.N."/>
        </authorList>
    </citation>
    <scope>NUCLEOTIDE SEQUENCE [LARGE SCALE GENOMIC DNA]</scope>
    <source>
        <strain evidence="2 3">DSM 22012</strain>
    </source>
</reference>
<organism evidence="2 3">
    <name type="scientific">Marinobacterium lutimaris</name>
    <dbReference type="NCBI Taxonomy" id="568106"/>
    <lineage>
        <taxon>Bacteria</taxon>
        <taxon>Pseudomonadati</taxon>
        <taxon>Pseudomonadota</taxon>
        <taxon>Gammaproteobacteria</taxon>
        <taxon>Oceanospirillales</taxon>
        <taxon>Oceanospirillaceae</taxon>
        <taxon>Marinobacterium</taxon>
    </lineage>
</organism>
<evidence type="ECO:0000313" key="3">
    <source>
        <dbReference type="Proteomes" id="UP000236745"/>
    </source>
</evidence>
<sequence length="214" mass="24329">MISTPFWQPWIEAILEKEVGLNLSYTAIPGWILIVLGLLIYIFNEWQSRQSAKAPTFNQEHKSLNFSLGNGMTCGYSIEQLRKQPNEPFHFGSHVPIKVYVDKNKLYGDVEIFAESGMPPIKISKNSISGLPHDWDVNKNEKALEVVDSNSNPVYQLIYKSDGHIILNGIFPFPGGLVVADETGMTMNPTLPYTMQLNRIFKYPAWKYPAEYQT</sequence>
<keyword evidence="3" id="KW-1185">Reference proteome</keyword>
<protein>
    <submittedName>
        <fullName evidence="2">Uncharacterized protein</fullName>
    </submittedName>
</protein>
<keyword evidence="1" id="KW-0812">Transmembrane</keyword>
<name>A0A1H6APS5_9GAMM</name>
<evidence type="ECO:0000313" key="2">
    <source>
        <dbReference type="EMBL" id="SEG50749.1"/>
    </source>
</evidence>
<keyword evidence="1" id="KW-0472">Membrane</keyword>
<keyword evidence="1" id="KW-1133">Transmembrane helix</keyword>
<dbReference type="Proteomes" id="UP000236745">
    <property type="component" value="Unassembled WGS sequence"/>
</dbReference>
<proteinExistence type="predicted"/>
<dbReference type="AlphaFoldDB" id="A0A1H6APS5"/>
<feature type="transmembrane region" description="Helical" evidence="1">
    <location>
        <begin position="23"/>
        <end position="43"/>
    </location>
</feature>
<evidence type="ECO:0000256" key="1">
    <source>
        <dbReference type="SAM" id="Phobius"/>
    </source>
</evidence>
<dbReference type="EMBL" id="FNVQ01000002">
    <property type="protein sequence ID" value="SEG50749.1"/>
    <property type="molecule type" value="Genomic_DNA"/>
</dbReference>
<accession>A0A1H6APS5</accession>